<feature type="region of interest" description="Disordered" evidence="1">
    <location>
        <begin position="31"/>
        <end position="95"/>
    </location>
</feature>
<feature type="region of interest" description="Disordered" evidence="1">
    <location>
        <begin position="160"/>
        <end position="184"/>
    </location>
</feature>
<feature type="region of interest" description="Disordered" evidence="1">
    <location>
        <begin position="228"/>
        <end position="252"/>
    </location>
</feature>
<feature type="compositionally biased region" description="Pro residues" evidence="1">
    <location>
        <begin position="236"/>
        <end position="246"/>
    </location>
</feature>
<dbReference type="EMBL" id="LN679167">
    <property type="protein sequence ID" value="CEL62365.1"/>
    <property type="molecule type" value="Genomic_DNA"/>
</dbReference>
<proteinExistence type="predicted"/>
<feature type="compositionally biased region" description="Polar residues" evidence="1">
    <location>
        <begin position="83"/>
        <end position="95"/>
    </location>
</feature>
<dbReference type="OrthoDB" id="3224059at2759"/>
<feature type="compositionally biased region" description="Polar residues" evidence="1">
    <location>
        <begin position="117"/>
        <end position="129"/>
    </location>
</feature>
<reference evidence="2 3" key="1">
    <citation type="submission" date="2014-11" db="EMBL/GenBank/DDBJ databases">
        <authorList>
            <person name="Wibberg Daniel"/>
        </authorList>
    </citation>
    <scope>NUCLEOTIDE SEQUENCE [LARGE SCALE GENOMIC DNA]</scope>
    <source>
        <strain evidence="2">Rhizoctonia solani AG1-IB 7/3/14</strain>
    </source>
</reference>
<evidence type="ECO:0000313" key="2">
    <source>
        <dbReference type="EMBL" id="CEL62365.1"/>
    </source>
</evidence>
<keyword evidence="3" id="KW-1185">Reference proteome</keyword>
<dbReference type="Proteomes" id="UP000059188">
    <property type="component" value="Unassembled WGS sequence"/>
</dbReference>
<gene>
    <name evidence="2" type="ORF">RSOLAG1IB_10410</name>
</gene>
<feature type="compositionally biased region" description="Basic and acidic residues" evidence="1">
    <location>
        <begin position="51"/>
        <end position="62"/>
    </location>
</feature>
<evidence type="ECO:0000313" key="3">
    <source>
        <dbReference type="Proteomes" id="UP000059188"/>
    </source>
</evidence>
<sequence>MPCTPTGGLSHSYISRWADLTMLHQQPLLDAPLLEPIPSPARGRGRSRRARKDENESEDGRRPTCSPHPPITRVVPCNPRTRVLSNRRPTALPNPTLSFRRLAHKQPPTQLIARTPSDVTNRPTATGTPSPDLIFTMSPVLLDGLSTRRPSRLSAELDVKTPVPKTESWEHPAPPSSTAASHVTNSTVLADESSTSVIDELVSESMIPMRLHRKSDPVPACLSSVTSTSIDTTPARPIPIPKPSPRVPSDYGGVSSVSVSVSLPRFARPPRKLSTKQRPDESALAVVEEPADVADEWCGAAAHAVSIPIPVPAPIAQQQRTPAPKKKRFFIGIEPGESYDGDMDSESSWR</sequence>
<dbReference type="AlphaFoldDB" id="A0A0B7FXB6"/>
<accession>A0A0B7FXB6</accession>
<organism evidence="2 3">
    <name type="scientific">Thanatephorus cucumeris (strain AG1-IB / isolate 7/3/14)</name>
    <name type="common">Lettuce bottom rot fungus</name>
    <name type="synonym">Rhizoctonia solani</name>
    <dbReference type="NCBI Taxonomy" id="1108050"/>
    <lineage>
        <taxon>Eukaryota</taxon>
        <taxon>Fungi</taxon>
        <taxon>Dikarya</taxon>
        <taxon>Basidiomycota</taxon>
        <taxon>Agaricomycotina</taxon>
        <taxon>Agaricomycetes</taxon>
        <taxon>Cantharellales</taxon>
        <taxon>Ceratobasidiaceae</taxon>
        <taxon>Rhizoctonia</taxon>
        <taxon>Rhizoctonia solani AG-1</taxon>
    </lineage>
</organism>
<feature type="region of interest" description="Disordered" evidence="1">
    <location>
        <begin position="113"/>
        <end position="132"/>
    </location>
</feature>
<protein>
    <submittedName>
        <fullName evidence="2">Uncharacterized protein</fullName>
    </submittedName>
</protein>
<evidence type="ECO:0000256" key="1">
    <source>
        <dbReference type="SAM" id="MobiDB-lite"/>
    </source>
</evidence>
<name>A0A0B7FXB6_THACB</name>